<proteinExistence type="predicted"/>
<evidence type="ECO:0000313" key="2">
    <source>
        <dbReference type="EMBL" id="EGO58412.1"/>
    </source>
</evidence>
<sequence length="680" mass="74570">MEPNIPSHDDPKSNYPAQAQTVDSWSSGNGDEMDIDLIDPALDDSYPFDTPNPFDNPNPDDPNPSPSLPPPPPPAPPATQPLQPPQDQPRISLEVMQRIEANIARVQAALNAMGAAQSQHQNQDAPYNAPSTPPNNQSIAPKTPAEGEQGSKNMIQSSPVVDFDDLLESLKKTLDNLPDDDNDDPCSVTLPRPRPNDILTVHDLFTLLRAAPPKVGCVIPNSERQIWYRPTQADYVELNQTGSVADIVQNYLRKPSYLTTYLSNACGWMLWFMYDKTQWCTCRYDAENTRFVRGNEPPDGNGSGALVVGYRTPWAPICNGCRGDRSVEVRVLDYLARCFSFPVPEGGNILDVIEARVQAERFQQADVAGPWTPNGPPPEPEGEAEIELSANSKALSRKFQSLLQGFSGRALDEANAARKPKRRRYEGEDEAGESHKRQRVEEKRHRLPDGSFLYDPFVDGASVGVPLSGGDPFGGAGDAMMLDEDDDWPPVAAAPPPPPSSPNAPYVATANNQTNNNPQPPQRPQQLQRSQRSRRPRVANPEGIPPRATAADAHARLAAEGKEYPPWPVDLLPGQHCNNCKSVRMKPAKENTRKCQKCIDTHAKIREINRERGYCTNMGCKQHQGIPRPLKENGEPFAYCPQCREKSNQKHAAKLKKAKKGQDGGGGGGSEQGDGQAQAA</sequence>
<dbReference type="HOGENOM" id="CLU_455055_0_0_1"/>
<evidence type="ECO:0000313" key="3">
    <source>
        <dbReference type="Proteomes" id="UP000008065"/>
    </source>
</evidence>
<dbReference type="EMBL" id="GL891304">
    <property type="protein sequence ID" value="EGO58412.1"/>
    <property type="molecule type" value="Genomic_DNA"/>
</dbReference>
<feature type="region of interest" description="Disordered" evidence="1">
    <location>
        <begin position="365"/>
        <end position="384"/>
    </location>
</feature>
<feature type="compositionally biased region" description="Polar residues" evidence="1">
    <location>
        <begin position="15"/>
        <end position="29"/>
    </location>
</feature>
<organism evidence="2 3">
    <name type="scientific">Neurospora tetrasperma (strain FGSC 2508 / ATCC MYA-4615 / P0657)</name>
    <dbReference type="NCBI Taxonomy" id="510951"/>
    <lineage>
        <taxon>Eukaryota</taxon>
        <taxon>Fungi</taxon>
        <taxon>Dikarya</taxon>
        <taxon>Ascomycota</taxon>
        <taxon>Pezizomycotina</taxon>
        <taxon>Sordariomycetes</taxon>
        <taxon>Sordariomycetidae</taxon>
        <taxon>Sordariales</taxon>
        <taxon>Sordariaceae</taxon>
        <taxon>Neurospora</taxon>
    </lineage>
</organism>
<dbReference type="VEuPathDB" id="FungiDB:NEUTE1DRAFT_146768"/>
<feature type="compositionally biased region" description="Low complexity" evidence="1">
    <location>
        <begin position="503"/>
        <end position="517"/>
    </location>
</feature>
<evidence type="ECO:0000256" key="1">
    <source>
        <dbReference type="SAM" id="MobiDB-lite"/>
    </source>
</evidence>
<feature type="compositionally biased region" description="Basic residues" evidence="1">
    <location>
        <begin position="650"/>
        <end position="659"/>
    </location>
</feature>
<dbReference type="GeneID" id="20826742"/>
<name>F8MLD9_NEUT8</name>
<feature type="region of interest" description="Disordered" evidence="1">
    <location>
        <begin position="114"/>
        <end position="152"/>
    </location>
</feature>
<feature type="region of interest" description="Disordered" evidence="1">
    <location>
        <begin position="650"/>
        <end position="680"/>
    </location>
</feature>
<dbReference type="Proteomes" id="UP000008065">
    <property type="component" value="Unassembled WGS sequence"/>
</dbReference>
<feature type="compositionally biased region" description="Pro residues" evidence="1">
    <location>
        <begin position="54"/>
        <end position="87"/>
    </location>
</feature>
<accession>F8MLD9</accession>
<protein>
    <submittedName>
        <fullName evidence="2">Uncharacterized protein</fullName>
    </submittedName>
</protein>
<feature type="compositionally biased region" description="Gly residues" evidence="1">
    <location>
        <begin position="663"/>
        <end position="672"/>
    </location>
</feature>
<feature type="region of interest" description="Disordered" evidence="1">
    <location>
        <begin position="1"/>
        <end position="88"/>
    </location>
</feature>
<gene>
    <name evidence="2" type="ORF">NEUTE1DRAFT_146768</name>
</gene>
<feature type="compositionally biased region" description="Pro residues" evidence="1">
    <location>
        <begin position="492"/>
        <end position="502"/>
    </location>
</feature>
<dbReference type="KEGG" id="nte:NEUTE1DRAFT146768"/>
<dbReference type="OrthoDB" id="4582556at2759"/>
<dbReference type="RefSeq" id="XP_009851446.1">
    <property type="nucleotide sequence ID" value="XM_009853144.1"/>
</dbReference>
<feature type="compositionally biased region" description="Polar residues" evidence="1">
    <location>
        <begin position="116"/>
        <end position="125"/>
    </location>
</feature>
<feature type="compositionally biased region" description="Basic and acidic residues" evidence="1">
    <location>
        <begin position="432"/>
        <end position="448"/>
    </location>
</feature>
<dbReference type="AlphaFoldDB" id="F8MLD9"/>
<keyword evidence="3" id="KW-1185">Reference proteome</keyword>
<reference evidence="3" key="1">
    <citation type="journal article" date="2011" name="Genetics">
        <title>Massive changes in genome architecture accompany the transition to self-fertility in the filamentous fungus Neurospora tetrasperma.</title>
        <authorList>
            <person name="Ellison C.E."/>
            <person name="Stajich J.E."/>
            <person name="Jacobson D.J."/>
            <person name="Natvig D.O."/>
            <person name="Lapidus A."/>
            <person name="Foster B."/>
            <person name="Aerts A."/>
            <person name="Riley R."/>
            <person name="Lindquist E.A."/>
            <person name="Grigoriev I.V."/>
            <person name="Taylor J.W."/>
        </authorList>
    </citation>
    <scope>NUCLEOTIDE SEQUENCE [LARGE SCALE GENOMIC DNA]</scope>
    <source>
        <strain evidence="3">FGSC 2508 / P0657</strain>
    </source>
</reference>
<feature type="region of interest" description="Disordered" evidence="1">
    <location>
        <begin position="469"/>
        <end position="549"/>
    </location>
</feature>
<feature type="region of interest" description="Disordered" evidence="1">
    <location>
        <begin position="413"/>
        <end position="453"/>
    </location>
</feature>